<feature type="domain" description="MnmC-like methyltransferase" evidence="13">
    <location>
        <begin position="114"/>
        <end position="232"/>
    </location>
</feature>
<comment type="caution">
    <text evidence="14">The sequence shown here is derived from an EMBL/GenBank/DDBJ whole genome shotgun (WGS) entry which is preliminary data.</text>
</comment>
<keyword evidence="8 10" id="KW-0560">Oxidoreductase</keyword>
<evidence type="ECO:0000256" key="1">
    <source>
        <dbReference type="ARBA" id="ARBA00022490"/>
    </source>
</evidence>
<comment type="similarity">
    <text evidence="10">In the C-terminal section; belongs to the DAO family.</text>
</comment>
<feature type="region of interest" description="FAD-dependent cmnm(5)s(2)U34 oxidoreductase" evidence="10">
    <location>
        <begin position="257"/>
        <end position="659"/>
    </location>
</feature>
<dbReference type="InterPro" id="IPR008471">
    <property type="entry name" value="MnmC-like_methylTransf"/>
</dbReference>
<proteinExistence type="inferred from homology"/>
<dbReference type="RefSeq" id="WP_285984226.1">
    <property type="nucleotide sequence ID" value="NZ_JASVDS010000007.1"/>
</dbReference>
<name>A0ABT7LPR1_9BURK</name>
<dbReference type="SUPFAM" id="SSF51905">
    <property type="entry name" value="FAD/NAD(P)-binding domain"/>
    <property type="match status" value="1"/>
</dbReference>
<evidence type="ECO:0000256" key="10">
    <source>
        <dbReference type="HAMAP-Rule" id="MF_01102"/>
    </source>
</evidence>
<keyword evidence="4 10" id="KW-0808">Transferase</keyword>
<keyword evidence="7 10" id="KW-0274">FAD</keyword>
<evidence type="ECO:0000256" key="3">
    <source>
        <dbReference type="ARBA" id="ARBA00022630"/>
    </source>
</evidence>
<dbReference type="InterPro" id="IPR023032">
    <property type="entry name" value="tRNA_MAMT_biosynth_bifunc_MnmC"/>
</dbReference>
<dbReference type="Pfam" id="PF01266">
    <property type="entry name" value="DAO"/>
    <property type="match status" value="1"/>
</dbReference>
<protein>
    <recommendedName>
        <fullName evidence="10">tRNA 5-methylaminomethyl-2-thiouridine biosynthesis bifunctional protein MnmC</fullName>
        <shortName evidence="10">tRNA mnm(5)s(2)U biosynthesis bifunctional protein</shortName>
    </recommendedName>
    <domain>
        <recommendedName>
            <fullName evidence="10">tRNA (mnm(5)s(2)U34)-methyltransferase</fullName>
            <ecNumber evidence="10">2.1.1.61</ecNumber>
        </recommendedName>
    </domain>
    <domain>
        <recommendedName>
            <fullName evidence="10">FAD-dependent cmnm(5)s(2)U34 oxidoreductase</fullName>
            <ecNumber evidence="10">1.5.-.-</ecNumber>
        </recommendedName>
    </domain>
</protein>
<dbReference type="EMBL" id="JASVDS010000007">
    <property type="protein sequence ID" value="MDL5034150.1"/>
    <property type="molecule type" value="Genomic_DNA"/>
</dbReference>
<dbReference type="EC" id="2.1.1.61" evidence="10"/>
<evidence type="ECO:0000256" key="5">
    <source>
        <dbReference type="ARBA" id="ARBA00022691"/>
    </source>
</evidence>
<comment type="subcellular location">
    <subcellularLocation>
        <location evidence="10">Cytoplasm</location>
    </subcellularLocation>
</comment>
<evidence type="ECO:0000256" key="8">
    <source>
        <dbReference type="ARBA" id="ARBA00023002"/>
    </source>
</evidence>
<organism evidence="14 15">
    <name type="scientific">Roseateles subflavus</name>
    <dbReference type="NCBI Taxonomy" id="3053353"/>
    <lineage>
        <taxon>Bacteria</taxon>
        <taxon>Pseudomonadati</taxon>
        <taxon>Pseudomonadota</taxon>
        <taxon>Betaproteobacteria</taxon>
        <taxon>Burkholderiales</taxon>
        <taxon>Sphaerotilaceae</taxon>
        <taxon>Roseateles</taxon>
    </lineage>
</organism>
<dbReference type="Gene3D" id="3.50.50.60">
    <property type="entry name" value="FAD/NAD(P)-binding domain"/>
    <property type="match status" value="1"/>
</dbReference>
<comment type="catalytic activity">
    <reaction evidence="10">
        <text>5-aminomethyl-2-thiouridine(34) in tRNA + S-adenosyl-L-methionine = 5-methylaminomethyl-2-thiouridine(34) in tRNA + S-adenosyl-L-homocysteine + H(+)</text>
        <dbReference type="Rhea" id="RHEA:19569"/>
        <dbReference type="Rhea" id="RHEA-COMP:10195"/>
        <dbReference type="Rhea" id="RHEA-COMP:10197"/>
        <dbReference type="ChEBI" id="CHEBI:15378"/>
        <dbReference type="ChEBI" id="CHEBI:57856"/>
        <dbReference type="ChEBI" id="CHEBI:59789"/>
        <dbReference type="ChEBI" id="CHEBI:74454"/>
        <dbReference type="ChEBI" id="CHEBI:74455"/>
        <dbReference type="EC" id="2.1.1.61"/>
    </reaction>
</comment>
<feature type="region of interest" description="tRNA (mnm(5)s(2)U34)-methyltransferase" evidence="10">
    <location>
        <begin position="1"/>
        <end position="233"/>
    </location>
</feature>
<feature type="region of interest" description="Disordered" evidence="11">
    <location>
        <begin position="224"/>
        <end position="243"/>
    </location>
</feature>
<dbReference type="InterPro" id="IPR047785">
    <property type="entry name" value="tRNA_MNMC2"/>
</dbReference>
<evidence type="ECO:0000256" key="2">
    <source>
        <dbReference type="ARBA" id="ARBA00022603"/>
    </source>
</evidence>
<comment type="similarity">
    <text evidence="10">In the N-terminal section; belongs to the methyltransferase superfamily. tRNA (mnm(5)s(2)U34)-methyltransferase family.</text>
</comment>
<evidence type="ECO:0000313" key="15">
    <source>
        <dbReference type="Proteomes" id="UP001238603"/>
    </source>
</evidence>
<evidence type="ECO:0000256" key="7">
    <source>
        <dbReference type="ARBA" id="ARBA00022827"/>
    </source>
</evidence>
<keyword evidence="3 10" id="KW-0285">Flavoprotein</keyword>
<dbReference type="NCBIfam" id="TIGR03197">
    <property type="entry name" value="MnmC_Cterm"/>
    <property type="match status" value="1"/>
</dbReference>
<evidence type="ECO:0000259" key="12">
    <source>
        <dbReference type="Pfam" id="PF01266"/>
    </source>
</evidence>
<keyword evidence="15" id="KW-1185">Reference proteome</keyword>
<feature type="domain" description="FAD dependent oxidoreductase" evidence="12">
    <location>
        <begin position="255"/>
        <end position="625"/>
    </location>
</feature>
<dbReference type="Proteomes" id="UP001238603">
    <property type="component" value="Unassembled WGS sequence"/>
</dbReference>
<dbReference type="PANTHER" id="PTHR13847:SF283">
    <property type="entry name" value="TRNA 5-METHYLAMINOMETHYL-2-THIOURIDINE BIOSYNTHESIS BIFUNCTIONAL PROTEIN MNMC"/>
    <property type="match status" value="1"/>
</dbReference>
<dbReference type="SUPFAM" id="SSF54373">
    <property type="entry name" value="FAD-linked reductases, C-terminal domain"/>
    <property type="match status" value="1"/>
</dbReference>
<evidence type="ECO:0000256" key="6">
    <source>
        <dbReference type="ARBA" id="ARBA00022694"/>
    </source>
</evidence>
<sequence length="659" mass="69566">MRTQPIRPAEVDFSEPAAPSAPAFGDVYHARAGAFAQARHVFLGGNGLPQRWQGRARFVILETGFGLGNNFLATWAAWRDDPARAERLVFISVEKHPLRTADLQQAHAGSPEPALARQLLAQWPPLTHNLHVLDFEQGRVRLMLCLGEAREWLAELVADVDAFYLDGFSPSLNPEIWDPYLLRSLGRLAAPGATAATWSVARTVREGLASAGFEVRKAEGFASKGQMSVARHQPRHVPQRPAGREALAPQARTALVIGAGIAGAACAHALAAQGLDVSLLEARDAPAQAGSGNPGGLFHGTLNPDDGLHARFNRATALHTRRCADALLASGHLPWLQRGLLRLDPQRDLATLQAQIARLGLPRDYVQALEAPEAAEAAGWPLGEAARGGPPAWFYPGGGALPPGGLVRALLATAARPIRLMCDRPVARLAQDGARWRCLGADGQLLAEADALVLAAGTESLGLLGTLAGPDLGGLLPPLMTQRGQISLLGPDALAAAGLQAPRLPVAGAGYALGLPDGGLVFGATHQEGDLDPQIRDSDHHENLAQLALLTPQALPRPAPEQGRVGWRLIAPDRLPLVGGLAVPPLTGRTDQVRMIPRLPGLLVCTAMASRGLTWALLCGELAASRLTGAPAPLEASLVDAVDPLRFACRQTRPQSRPG</sequence>
<keyword evidence="9 10" id="KW-0511">Multifunctional enzyme</keyword>
<keyword evidence="1 10" id="KW-0963">Cytoplasm</keyword>
<dbReference type="InterPro" id="IPR029063">
    <property type="entry name" value="SAM-dependent_MTases_sf"/>
</dbReference>
<evidence type="ECO:0000313" key="14">
    <source>
        <dbReference type="EMBL" id="MDL5034150.1"/>
    </source>
</evidence>
<evidence type="ECO:0000259" key="13">
    <source>
        <dbReference type="Pfam" id="PF05430"/>
    </source>
</evidence>
<comment type="cofactor">
    <cofactor evidence="10">
        <name>FAD</name>
        <dbReference type="ChEBI" id="CHEBI:57692"/>
    </cofactor>
</comment>
<keyword evidence="5 10" id="KW-0949">S-adenosyl-L-methionine</keyword>
<evidence type="ECO:0000256" key="4">
    <source>
        <dbReference type="ARBA" id="ARBA00022679"/>
    </source>
</evidence>
<dbReference type="Gene3D" id="3.40.50.150">
    <property type="entry name" value="Vaccinia Virus protein VP39"/>
    <property type="match status" value="1"/>
</dbReference>
<dbReference type="Gene3D" id="3.30.9.10">
    <property type="entry name" value="D-Amino Acid Oxidase, subunit A, domain 2"/>
    <property type="match status" value="1"/>
</dbReference>
<dbReference type="GO" id="GO:0004808">
    <property type="term" value="F:tRNA (5-methylaminomethyl-2-thiouridylate)(34)-methyltransferase activity"/>
    <property type="evidence" value="ECO:0007669"/>
    <property type="project" value="UniProtKB-EC"/>
</dbReference>
<dbReference type="NCBIfam" id="NF033855">
    <property type="entry name" value="tRNA_MNMC2"/>
    <property type="match status" value="1"/>
</dbReference>
<comment type="function">
    <text evidence="10">Catalyzes the last two steps in the biosynthesis of 5-methylaminomethyl-2-thiouridine (mnm(5)s(2)U) at the wobble position (U34) in tRNA. Catalyzes the FAD-dependent demodification of cmnm(5)s(2)U34 to nm(5)s(2)U34, followed by the transfer of a methyl group from S-adenosyl-L-methionine to nm(5)s(2)U34, to form mnm(5)s(2)U34.</text>
</comment>
<accession>A0ABT7LPR1</accession>
<dbReference type="GO" id="GO:0032259">
    <property type="term" value="P:methylation"/>
    <property type="evidence" value="ECO:0007669"/>
    <property type="project" value="UniProtKB-KW"/>
</dbReference>
<dbReference type="InterPro" id="IPR036188">
    <property type="entry name" value="FAD/NAD-bd_sf"/>
</dbReference>
<dbReference type="EC" id="1.5.-.-" evidence="10"/>
<gene>
    <name evidence="10 14" type="primary">mnmC</name>
    <name evidence="14" type="ORF">QRD43_19780</name>
</gene>
<dbReference type="Pfam" id="PF05430">
    <property type="entry name" value="Methyltransf_30"/>
    <property type="match status" value="1"/>
</dbReference>
<reference evidence="14 15" key="1">
    <citation type="submission" date="2023-06" db="EMBL/GenBank/DDBJ databases">
        <title>Pelomonas sp. APW6 16S ribosomal RNA gene genome sequencing and assembly.</title>
        <authorList>
            <person name="Woo H."/>
        </authorList>
    </citation>
    <scope>NUCLEOTIDE SEQUENCE [LARGE SCALE GENOMIC DNA]</scope>
    <source>
        <strain evidence="14 15">APW6</strain>
    </source>
</reference>
<dbReference type="InterPro" id="IPR006076">
    <property type="entry name" value="FAD-dep_OxRdtase"/>
</dbReference>
<dbReference type="PANTHER" id="PTHR13847">
    <property type="entry name" value="SARCOSINE DEHYDROGENASE-RELATED"/>
    <property type="match status" value="1"/>
</dbReference>
<keyword evidence="6 10" id="KW-0819">tRNA processing</keyword>
<dbReference type="InterPro" id="IPR017610">
    <property type="entry name" value="tRNA_S-uridine_synth_MnmC_C"/>
</dbReference>
<evidence type="ECO:0000256" key="11">
    <source>
        <dbReference type="SAM" id="MobiDB-lite"/>
    </source>
</evidence>
<evidence type="ECO:0000256" key="9">
    <source>
        <dbReference type="ARBA" id="ARBA00023268"/>
    </source>
</evidence>
<dbReference type="HAMAP" id="MF_01102">
    <property type="entry name" value="MnmC"/>
    <property type="match status" value="1"/>
</dbReference>
<keyword evidence="2 10" id="KW-0489">Methyltransferase</keyword>